<evidence type="ECO:0000313" key="15">
    <source>
        <dbReference type="EMBL" id="TFK26643.1"/>
    </source>
</evidence>
<name>A0A5C3L260_COPMA</name>
<dbReference type="Pfam" id="PF00439">
    <property type="entry name" value="Bromodomain"/>
    <property type="match status" value="2"/>
</dbReference>
<dbReference type="EC" id="3.4.11.18" evidence="10"/>
<dbReference type="EMBL" id="ML210172">
    <property type="protein sequence ID" value="TFK26643.1"/>
    <property type="molecule type" value="Genomic_DNA"/>
</dbReference>
<feature type="compositionally biased region" description="Basic residues" evidence="13">
    <location>
        <begin position="658"/>
        <end position="671"/>
    </location>
</feature>
<keyword evidence="16" id="KW-1185">Reference proteome</keyword>
<comment type="catalytic activity">
    <reaction evidence="1 10 12">
        <text>Release of N-terminal amino acids, preferentially methionine, from peptides and arylamides.</text>
        <dbReference type="EC" id="3.4.11.18"/>
    </reaction>
</comment>
<keyword evidence="9 11" id="KW-0103">Bromodomain</keyword>
<evidence type="ECO:0000256" key="1">
    <source>
        <dbReference type="ARBA" id="ARBA00000294"/>
    </source>
</evidence>
<dbReference type="SMART" id="SM00297">
    <property type="entry name" value="BROMO"/>
    <property type="match status" value="2"/>
</dbReference>
<feature type="region of interest" description="Disordered" evidence="13">
    <location>
        <begin position="520"/>
        <end position="689"/>
    </location>
</feature>
<keyword evidence="4 10" id="KW-0031">Aminopeptidase</keyword>
<dbReference type="PROSITE" id="PS01202">
    <property type="entry name" value="MAP_2"/>
    <property type="match status" value="1"/>
</dbReference>
<gene>
    <name evidence="15" type="ORF">FA15DRAFT_587785</name>
</gene>
<dbReference type="GO" id="GO:0004239">
    <property type="term" value="F:initiator methionyl aminopeptidase activity"/>
    <property type="evidence" value="ECO:0007669"/>
    <property type="project" value="UniProtKB-UniRule"/>
</dbReference>
<evidence type="ECO:0000256" key="4">
    <source>
        <dbReference type="ARBA" id="ARBA00022438"/>
    </source>
</evidence>
<dbReference type="InterPro" id="IPR001714">
    <property type="entry name" value="Pept_M24_MAP"/>
</dbReference>
<dbReference type="InterPro" id="IPR002468">
    <property type="entry name" value="Pept_M24A_MAP2"/>
</dbReference>
<feature type="binding site" evidence="10">
    <location>
        <position position="824"/>
    </location>
    <ligand>
        <name>a divalent metal cation</name>
        <dbReference type="ChEBI" id="CHEBI:60240"/>
        <label>2</label>
        <note>catalytic</note>
    </ligand>
</feature>
<dbReference type="InterPro" id="IPR036427">
    <property type="entry name" value="Bromodomain-like_sf"/>
</dbReference>
<comment type="subcellular location">
    <subcellularLocation>
        <location evidence="10">Cytoplasm</location>
    </subcellularLocation>
</comment>
<evidence type="ECO:0000256" key="6">
    <source>
        <dbReference type="ARBA" id="ARBA00022670"/>
    </source>
</evidence>
<dbReference type="InterPro" id="IPR050247">
    <property type="entry name" value="Met_Aminopeptidase_Type2"/>
</dbReference>
<dbReference type="GO" id="GO:0070006">
    <property type="term" value="F:metalloaminopeptidase activity"/>
    <property type="evidence" value="ECO:0007669"/>
    <property type="project" value="UniProtKB-UniRule"/>
</dbReference>
<feature type="region of interest" description="Disordered" evidence="13">
    <location>
        <begin position="1"/>
        <end position="55"/>
    </location>
</feature>
<comment type="cofactor">
    <cofactor evidence="3">
        <name>Fe(2+)</name>
        <dbReference type="ChEBI" id="CHEBI:29033"/>
    </cofactor>
</comment>
<dbReference type="NCBIfam" id="TIGR00501">
    <property type="entry name" value="met_pdase_II"/>
    <property type="match status" value="1"/>
</dbReference>
<dbReference type="HAMAP" id="MF_03175">
    <property type="entry name" value="MetAP_2_euk"/>
    <property type="match status" value="1"/>
</dbReference>
<evidence type="ECO:0000256" key="7">
    <source>
        <dbReference type="ARBA" id="ARBA00022723"/>
    </source>
</evidence>
<keyword evidence="6 10" id="KW-0645">Protease</keyword>
<feature type="binding site" evidence="10">
    <location>
        <position position="1021"/>
    </location>
    <ligand>
        <name>a divalent metal cation</name>
        <dbReference type="ChEBI" id="CHEBI:60240"/>
        <label>1</label>
    </ligand>
</feature>
<dbReference type="PANTHER" id="PTHR45777:SF2">
    <property type="entry name" value="METHIONINE AMINOPEPTIDASE 2"/>
    <property type="match status" value="1"/>
</dbReference>
<evidence type="ECO:0000256" key="3">
    <source>
        <dbReference type="ARBA" id="ARBA00001954"/>
    </source>
</evidence>
<dbReference type="STRING" id="230819.A0A5C3L260"/>
<dbReference type="InterPro" id="IPR036388">
    <property type="entry name" value="WH-like_DNA-bd_sf"/>
</dbReference>
<dbReference type="InterPro" id="IPR001487">
    <property type="entry name" value="Bromodomain"/>
</dbReference>
<dbReference type="CDD" id="cd04369">
    <property type="entry name" value="Bromodomain"/>
    <property type="match status" value="1"/>
</dbReference>
<dbReference type="Gene3D" id="1.20.920.10">
    <property type="entry name" value="Bromodomain-like"/>
    <property type="match status" value="2"/>
</dbReference>
<comment type="function">
    <text evidence="10 12">Cotranslationally removes the N-terminal methionine from nascent proteins. The N-terminal methionine is often cleaved when the second residue in the primary sequence is small and uncharged (Met-Ala-, Cys, Gly, Pro, Ser, Thr, or Val).</text>
</comment>
<feature type="compositionally biased region" description="Basic residues" evidence="13">
    <location>
        <begin position="555"/>
        <end position="568"/>
    </location>
</feature>
<reference evidence="15 16" key="1">
    <citation type="journal article" date="2019" name="Nat. Ecol. Evol.">
        <title>Megaphylogeny resolves global patterns of mushroom evolution.</title>
        <authorList>
            <person name="Varga T."/>
            <person name="Krizsan K."/>
            <person name="Foldi C."/>
            <person name="Dima B."/>
            <person name="Sanchez-Garcia M."/>
            <person name="Sanchez-Ramirez S."/>
            <person name="Szollosi G.J."/>
            <person name="Szarkandi J.G."/>
            <person name="Papp V."/>
            <person name="Albert L."/>
            <person name="Andreopoulos W."/>
            <person name="Angelini C."/>
            <person name="Antonin V."/>
            <person name="Barry K.W."/>
            <person name="Bougher N.L."/>
            <person name="Buchanan P."/>
            <person name="Buyck B."/>
            <person name="Bense V."/>
            <person name="Catcheside P."/>
            <person name="Chovatia M."/>
            <person name="Cooper J."/>
            <person name="Damon W."/>
            <person name="Desjardin D."/>
            <person name="Finy P."/>
            <person name="Geml J."/>
            <person name="Haridas S."/>
            <person name="Hughes K."/>
            <person name="Justo A."/>
            <person name="Karasinski D."/>
            <person name="Kautmanova I."/>
            <person name="Kiss B."/>
            <person name="Kocsube S."/>
            <person name="Kotiranta H."/>
            <person name="LaButti K.M."/>
            <person name="Lechner B.E."/>
            <person name="Liimatainen K."/>
            <person name="Lipzen A."/>
            <person name="Lukacs Z."/>
            <person name="Mihaltcheva S."/>
            <person name="Morgado L.N."/>
            <person name="Niskanen T."/>
            <person name="Noordeloos M.E."/>
            <person name="Ohm R.A."/>
            <person name="Ortiz-Santana B."/>
            <person name="Ovrebo C."/>
            <person name="Racz N."/>
            <person name="Riley R."/>
            <person name="Savchenko A."/>
            <person name="Shiryaev A."/>
            <person name="Soop K."/>
            <person name="Spirin V."/>
            <person name="Szebenyi C."/>
            <person name="Tomsovsky M."/>
            <person name="Tulloss R.E."/>
            <person name="Uehling J."/>
            <person name="Grigoriev I.V."/>
            <person name="Vagvolgyi C."/>
            <person name="Papp T."/>
            <person name="Martin F.M."/>
            <person name="Miettinen O."/>
            <person name="Hibbett D.S."/>
            <person name="Nagy L.G."/>
        </authorList>
    </citation>
    <scope>NUCLEOTIDE SEQUENCE [LARGE SCALE GENOMIC DNA]</scope>
    <source>
        <strain evidence="15 16">CBS 121175</strain>
    </source>
</reference>
<evidence type="ECO:0000256" key="5">
    <source>
        <dbReference type="ARBA" id="ARBA00022490"/>
    </source>
</evidence>
<accession>A0A5C3L260</accession>
<dbReference type="InterPro" id="IPR036390">
    <property type="entry name" value="WH_DNA-bd_sf"/>
</dbReference>
<dbReference type="SUPFAM" id="SSF46785">
    <property type="entry name" value="Winged helix' DNA-binding domain"/>
    <property type="match status" value="1"/>
</dbReference>
<dbReference type="InterPro" id="IPR000994">
    <property type="entry name" value="Pept_M24"/>
</dbReference>
<feature type="compositionally biased region" description="Acidic residues" evidence="13">
    <location>
        <begin position="523"/>
        <end position="547"/>
    </location>
</feature>
<dbReference type="Gene3D" id="1.10.10.10">
    <property type="entry name" value="Winged helix-like DNA-binding domain superfamily/Winged helix DNA-binding domain"/>
    <property type="match status" value="1"/>
</dbReference>
<feature type="binding site" evidence="10">
    <location>
        <position position="1021"/>
    </location>
    <ligand>
        <name>a divalent metal cation</name>
        <dbReference type="ChEBI" id="CHEBI:60240"/>
        <label>2</label>
        <note>catalytic</note>
    </ligand>
</feature>
<feature type="binding site" evidence="10">
    <location>
        <position position="813"/>
    </location>
    <ligand>
        <name>a divalent metal cation</name>
        <dbReference type="ChEBI" id="CHEBI:60240"/>
        <label>1</label>
    </ligand>
</feature>
<evidence type="ECO:0000256" key="10">
    <source>
        <dbReference type="HAMAP-Rule" id="MF_03175"/>
    </source>
</evidence>
<dbReference type="OrthoDB" id="7848262at2759"/>
<keyword evidence="8 10" id="KW-0378">Hydrolase</keyword>
<evidence type="ECO:0000256" key="9">
    <source>
        <dbReference type="ARBA" id="ARBA00023117"/>
    </source>
</evidence>
<comment type="cofactor">
    <cofactor evidence="2">
        <name>Mn(2+)</name>
        <dbReference type="ChEBI" id="CHEBI:29035"/>
    </cofactor>
</comment>
<feature type="binding site" evidence="10">
    <location>
        <position position="824"/>
    </location>
    <ligand>
        <name>a divalent metal cation</name>
        <dbReference type="ChEBI" id="CHEBI:60240"/>
        <label>1</label>
    </ligand>
</feature>
<dbReference type="PROSITE" id="PS50014">
    <property type="entry name" value="BROMODOMAIN_2"/>
    <property type="match status" value="2"/>
</dbReference>
<feature type="compositionally biased region" description="Acidic residues" evidence="13">
    <location>
        <begin position="638"/>
        <end position="649"/>
    </location>
</feature>
<organism evidence="15 16">
    <name type="scientific">Coprinopsis marcescibilis</name>
    <name type="common">Agaric fungus</name>
    <name type="synonym">Psathyrella marcescibilis</name>
    <dbReference type="NCBI Taxonomy" id="230819"/>
    <lineage>
        <taxon>Eukaryota</taxon>
        <taxon>Fungi</taxon>
        <taxon>Dikarya</taxon>
        <taxon>Basidiomycota</taxon>
        <taxon>Agaricomycotina</taxon>
        <taxon>Agaricomycetes</taxon>
        <taxon>Agaricomycetidae</taxon>
        <taxon>Agaricales</taxon>
        <taxon>Agaricineae</taxon>
        <taxon>Psathyrellaceae</taxon>
        <taxon>Coprinopsis</taxon>
    </lineage>
</organism>
<dbReference type="PRINTS" id="PR00503">
    <property type="entry name" value="BROMODOMAIN"/>
</dbReference>
<evidence type="ECO:0000256" key="11">
    <source>
        <dbReference type="PROSITE-ProRule" id="PRU00035"/>
    </source>
</evidence>
<dbReference type="SUPFAM" id="SSF55920">
    <property type="entry name" value="Creatinase/aminopeptidase"/>
    <property type="match status" value="1"/>
</dbReference>
<keyword evidence="7 10" id="KW-0479">Metal-binding</keyword>
<dbReference type="Proteomes" id="UP000307440">
    <property type="component" value="Unassembled WGS sequence"/>
</dbReference>
<dbReference type="AlphaFoldDB" id="A0A5C3L260"/>
<dbReference type="GO" id="GO:0006325">
    <property type="term" value="P:chromatin organization"/>
    <property type="evidence" value="ECO:0007669"/>
    <property type="project" value="UniProtKB-ARBA"/>
</dbReference>
<proteinExistence type="inferred from homology"/>
<feature type="compositionally biased region" description="Basic and acidic residues" evidence="13">
    <location>
        <begin position="624"/>
        <end position="637"/>
    </location>
</feature>
<feature type="binding site" evidence="10">
    <location>
        <position position="926"/>
    </location>
    <ligand>
        <name>a divalent metal cation</name>
        <dbReference type="ChEBI" id="CHEBI:60240"/>
        <label>2</label>
        <note>catalytic</note>
    </ligand>
</feature>
<evidence type="ECO:0000256" key="8">
    <source>
        <dbReference type="ARBA" id="ARBA00022801"/>
    </source>
</evidence>
<dbReference type="Gene3D" id="3.90.230.10">
    <property type="entry name" value="Creatinase/methionine aminopeptidase superfamily"/>
    <property type="match status" value="1"/>
</dbReference>
<dbReference type="SUPFAM" id="SSF47370">
    <property type="entry name" value="Bromodomain"/>
    <property type="match status" value="2"/>
</dbReference>
<feature type="region of interest" description="Disordered" evidence="13">
    <location>
        <begin position="351"/>
        <end position="370"/>
    </location>
</feature>
<feature type="domain" description="Bromo" evidence="14">
    <location>
        <begin position="74"/>
        <end position="144"/>
    </location>
</feature>
<evidence type="ECO:0000256" key="12">
    <source>
        <dbReference type="RuleBase" id="RU003653"/>
    </source>
</evidence>
<evidence type="ECO:0000256" key="13">
    <source>
        <dbReference type="SAM" id="MobiDB-lite"/>
    </source>
</evidence>
<comment type="cofactor">
    <cofactor evidence="10">
        <name>Co(2+)</name>
        <dbReference type="ChEBI" id="CHEBI:48828"/>
    </cofactor>
    <cofactor evidence="10">
        <name>Zn(2+)</name>
        <dbReference type="ChEBI" id="CHEBI:29105"/>
    </cofactor>
    <cofactor evidence="10">
        <name>Mn(2+)</name>
        <dbReference type="ChEBI" id="CHEBI:29035"/>
    </cofactor>
    <cofactor evidence="10">
        <name>Fe(2+)</name>
        <dbReference type="ChEBI" id="CHEBI:29033"/>
    </cofactor>
    <text evidence="10">Binds 2 divalent metal cations per subunit. Has a high-affinity and a low affinity metal-binding site. The true nature of the physiological cofactor is under debate. The enzyme is active with cobalt, zinc, manganese or divalent iron ions. Most likely, methionine aminopeptidases function as mononuclear Fe(2+)-metalloproteases under physiological conditions, and the catalytically relevant metal-binding site has been assigned to the histidine-containing high-affinity site.</text>
</comment>
<dbReference type="PANTHER" id="PTHR45777">
    <property type="entry name" value="METHIONINE AMINOPEPTIDASE 2"/>
    <property type="match status" value="1"/>
</dbReference>
<feature type="domain" description="Bromo" evidence="14">
    <location>
        <begin position="195"/>
        <end position="265"/>
    </location>
</feature>
<feature type="binding site" evidence="10">
    <location>
        <position position="901"/>
    </location>
    <ligand>
        <name>substrate</name>
    </ligand>
</feature>
<dbReference type="GO" id="GO:0046872">
    <property type="term" value="F:metal ion binding"/>
    <property type="evidence" value="ECO:0007669"/>
    <property type="project" value="UniProtKB-UniRule"/>
</dbReference>
<protein>
    <recommendedName>
        <fullName evidence="10">Methionine aminopeptidase 2</fullName>
        <shortName evidence="10">MAP 2</shortName>
        <shortName evidence="10">MetAP 2</shortName>
        <ecNumber evidence="10">3.4.11.18</ecNumber>
    </recommendedName>
    <alternativeName>
        <fullName evidence="10">Peptidase M</fullName>
    </alternativeName>
</protein>
<feature type="binding site" evidence="10">
    <location>
        <position position="893"/>
    </location>
    <ligand>
        <name>a divalent metal cation</name>
        <dbReference type="ChEBI" id="CHEBI:60240"/>
        <label>2</label>
        <note>catalytic</note>
    </ligand>
</feature>
<dbReference type="PRINTS" id="PR00599">
    <property type="entry name" value="MAPEPTIDASE"/>
</dbReference>
<dbReference type="Pfam" id="PF00557">
    <property type="entry name" value="Peptidase_M24"/>
    <property type="match status" value="1"/>
</dbReference>
<keyword evidence="5 10" id="KW-0963">Cytoplasm</keyword>
<sequence length="1040" mass="114591">MSKRASNGMADIADPSRPKRPRREGAGAASSDHGDSDAEVDGADQAAGPGMAPTEVRSLGSKLLQAVKEAVDKDGRVQSDIFIKKPSKKSYPDYYEIVQRPIAFEDIQSKLAKGLYPTLQAVLEDFELCFGNAQRYNLEGSQVWNDAKDLLKVANKAYGKLMPRERRDDKKSKPPSMIKLLKTRLQKLVEKTDETGRVLSTEFMELPSRKQWPDYYLTIQQPQCFNNIFKRIKRKEYKNAEEFANDVELIFSNAMKYNLDHTQIWEDALALRNHFRQLMSDLPSPFALPKYSQPSAKIKIKPPAIQQSTSQATGVKDAGPSLTLRVPAASASKAPPPEPTLPVARNIAQPTSISRPATRPTAPVPSSPAFKAVNSPKLPIMKITASTRPTASPLPYGTQNVTPYPSTSYVTTPTSLPVPVVPAAPVPTSAAPVPAIAEPRAPAPVPVVAPAPPIQTATPAPVKVATPVPPNQHQLKCATVEIQPRGRTVELNHRDGVKSWAIRLAPGESRVIVKGVAFMNYRDDEEEESSDEEEEDEDEEDEDDMDVDTTPTKNGRAKKAKGKKRGRPPTRASARQANLKSVKKKSSKPGEIQVKVNSQVIKEQPEQPGEWDIHLPVGATSARTLEKDKNDENKVEEPILDVEEDDDVDGPAGEGENKKKKKKKKPKKKSGKPTQSDPPRVGLSKFFPDGNYPVGEIHEYKDDNAYRITSEEKRYDEKMAMEDPELTYANIRKAAEVHRVVRQHARKWIRPGMAMTDIANMIEDGTRALVEENGLEAGIGFPTGLSLNHCAAHYTPNAGDTNVLQKGDVLKVDIGVQVNGRIADSAFTLNFEPTYDALIEAVKAATETGVREAGIDMRVGELAGYIQETMESYEVEVGGKVYPVKPIANLSGHSINRYQIHGGKSVMLVKNNDQTKMEEGDYFAIETFGSTGQGRIVEGGECSHYAKKVDAPHVPLRLTTAKSLLNTINKNFGTLPFCRRYLDRLGESKYLLALNHLVQAGIIEDYPPLCDVKGSMTAQFEHTLILRPTCKEIVTRGDDY</sequence>
<dbReference type="InterPro" id="IPR036005">
    <property type="entry name" value="Creatinase/aminopeptidase-like"/>
</dbReference>
<dbReference type="CDD" id="cd01088">
    <property type="entry name" value="MetAP2"/>
    <property type="match status" value="1"/>
</dbReference>
<dbReference type="InterPro" id="IPR018349">
    <property type="entry name" value="Pept_M24A_MAP2_BS"/>
</dbReference>
<dbReference type="GO" id="GO:0005737">
    <property type="term" value="C:cytoplasm"/>
    <property type="evidence" value="ECO:0007669"/>
    <property type="project" value="UniProtKB-SubCell"/>
</dbReference>
<feature type="binding site" evidence="10">
    <location>
        <position position="793"/>
    </location>
    <ligand>
        <name>substrate</name>
    </ligand>
</feature>
<evidence type="ECO:0000256" key="2">
    <source>
        <dbReference type="ARBA" id="ARBA00001936"/>
    </source>
</evidence>
<evidence type="ECO:0000313" key="16">
    <source>
        <dbReference type="Proteomes" id="UP000307440"/>
    </source>
</evidence>
<dbReference type="GO" id="GO:0006508">
    <property type="term" value="P:proteolysis"/>
    <property type="evidence" value="ECO:0007669"/>
    <property type="project" value="UniProtKB-KW"/>
</dbReference>
<evidence type="ECO:0000259" key="14">
    <source>
        <dbReference type="PROSITE" id="PS50014"/>
    </source>
</evidence>
<comment type="similarity">
    <text evidence="10">Belongs to the peptidase M24A family. Methionine aminopeptidase eukaryotic type 2 subfamily.</text>
</comment>